<sequence length="395" mass="45265">MNYPIKVKDPRINTNLTKGQQNPRKSCQWPQSLTQILILKITSIVFLKNRQDDSTQSDKEGDDFWEDLDDFCAEMNDTGDPVSDKIAEVCNRSIKNKASDKKIKEIKSGNKWPKNVEYLQIPRVEEFLWRQLRSSTRANNFMLQKSHGTLAQAAVPIVKALDHVQQSVSKYKVLKGHLSDAFKLLTNGIAQNVAVRREKIKRDMQPKLRGIANSPDEATCNETVGVLKSSSHWLDNKSLQEWFGHFCLNESKIWVTYHRQVLVGKLINTTNGLERQHRHFKEGYLGYYTEGSLTSMVSTLVTKYVPAVCRRYLQQNMEWVSKKYCLPDFLLNKSRTFVNHCLKRVTNEPVASDVKELQENVLTVTSASSGRQYTVDLQGMKPTCSAATIYRTTHM</sequence>
<comment type="caution">
    <text evidence="1">The sequence shown here is derived from an EMBL/GenBank/DDBJ whole genome shotgun (WGS) entry which is preliminary data.</text>
</comment>
<evidence type="ECO:0000313" key="2">
    <source>
        <dbReference type="Proteomes" id="UP000828390"/>
    </source>
</evidence>
<dbReference type="PANTHER" id="PTHR47456:SF1">
    <property type="entry name" value="PHD-TYPE DOMAIN-CONTAINING PROTEIN"/>
    <property type="match status" value="1"/>
</dbReference>
<dbReference type="EMBL" id="JAIWYP010000008">
    <property type="protein sequence ID" value="KAH3790379.1"/>
    <property type="molecule type" value="Genomic_DNA"/>
</dbReference>
<organism evidence="1 2">
    <name type="scientific">Dreissena polymorpha</name>
    <name type="common">Zebra mussel</name>
    <name type="synonym">Mytilus polymorpha</name>
    <dbReference type="NCBI Taxonomy" id="45954"/>
    <lineage>
        <taxon>Eukaryota</taxon>
        <taxon>Metazoa</taxon>
        <taxon>Spiralia</taxon>
        <taxon>Lophotrochozoa</taxon>
        <taxon>Mollusca</taxon>
        <taxon>Bivalvia</taxon>
        <taxon>Autobranchia</taxon>
        <taxon>Heteroconchia</taxon>
        <taxon>Euheterodonta</taxon>
        <taxon>Imparidentia</taxon>
        <taxon>Neoheterodontei</taxon>
        <taxon>Myida</taxon>
        <taxon>Dreissenoidea</taxon>
        <taxon>Dreissenidae</taxon>
        <taxon>Dreissena</taxon>
    </lineage>
</organism>
<gene>
    <name evidence="1" type="ORF">DPMN_168578</name>
</gene>
<reference evidence="1" key="2">
    <citation type="submission" date="2020-11" db="EMBL/GenBank/DDBJ databases">
        <authorList>
            <person name="McCartney M.A."/>
            <person name="Auch B."/>
            <person name="Kono T."/>
            <person name="Mallez S."/>
            <person name="Becker A."/>
            <person name="Gohl D.M."/>
            <person name="Silverstein K.A.T."/>
            <person name="Koren S."/>
            <person name="Bechman K.B."/>
            <person name="Herman A."/>
            <person name="Abrahante J.E."/>
            <person name="Garbe J."/>
        </authorList>
    </citation>
    <scope>NUCLEOTIDE SEQUENCE</scope>
    <source>
        <strain evidence="1">Duluth1</strain>
        <tissue evidence="1">Whole animal</tissue>
    </source>
</reference>
<dbReference type="AlphaFoldDB" id="A0A9D4F306"/>
<protein>
    <submittedName>
        <fullName evidence="1">Uncharacterized protein</fullName>
    </submittedName>
</protein>
<dbReference type="PANTHER" id="PTHR47456">
    <property type="entry name" value="PHD-TYPE DOMAIN-CONTAINING PROTEIN"/>
    <property type="match status" value="1"/>
</dbReference>
<name>A0A9D4F306_DREPO</name>
<proteinExistence type="predicted"/>
<reference evidence="1" key="1">
    <citation type="journal article" date="2019" name="bioRxiv">
        <title>The Genome of the Zebra Mussel, Dreissena polymorpha: A Resource for Invasive Species Research.</title>
        <authorList>
            <person name="McCartney M.A."/>
            <person name="Auch B."/>
            <person name="Kono T."/>
            <person name="Mallez S."/>
            <person name="Zhang Y."/>
            <person name="Obille A."/>
            <person name="Becker A."/>
            <person name="Abrahante J.E."/>
            <person name="Garbe J."/>
            <person name="Badalamenti J.P."/>
            <person name="Herman A."/>
            <person name="Mangelson H."/>
            <person name="Liachko I."/>
            <person name="Sullivan S."/>
            <person name="Sone E.D."/>
            <person name="Koren S."/>
            <person name="Silverstein K.A.T."/>
            <person name="Beckman K.B."/>
            <person name="Gohl D.M."/>
        </authorList>
    </citation>
    <scope>NUCLEOTIDE SEQUENCE</scope>
    <source>
        <strain evidence="1">Duluth1</strain>
        <tissue evidence="1">Whole animal</tissue>
    </source>
</reference>
<accession>A0A9D4F306</accession>
<dbReference type="Proteomes" id="UP000828390">
    <property type="component" value="Unassembled WGS sequence"/>
</dbReference>
<keyword evidence="2" id="KW-1185">Reference proteome</keyword>
<evidence type="ECO:0000313" key="1">
    <source>
        <dbReference type="EMBL" id="KAH3790379.1"/>
    </source>
</evidence>